<sequence length="134" mass="15934">MKRNREDVRRGDPGLEIEQRYFYTRRRDFLCTETASISLSISRTLAIPITSPNLARQYPRNRPLRISHNTYRVRQPMQYLSLGHISSQFVETVSFGDPGRHHISILFRGGKHLLSLSARVLMDRTYRRHRLRRR</sequence>
<dbReference type="AlphaFoldDB" id="A0AAW0FJS8"/>
<organism evidence="1 2">
    <name type="scientific">Cerrena zonata</name>
    <dbReference type="NCBI Taxonomy" id="2478898"/>
    <lineage>
        <taxon>Eukaryota</taxon>
        <taxon>Fungi</taxon>
        <taxon>Dikarya</taxon>
        <taxon>Basidiomycota</taxon>
        <taxon>Agaricomycotina</taxon>
        <taxon>Agaricomycetes</taxon>
        <taxon>Polyporales</taxon>
        <taxon>Cerrenaceae</taxon>
        <taxon>Cerrena</taxon>
    </lineage>
</organism>
<protein>
    <submittedName>
        <fullName evidence="1">Uncharacterized protein</fullName>
    </submittedName>
</protein>
<comment type="caution">
    <text evidence="1">The sequence shown here is derived from an EMBL/GenBank/DDBJ whole genome shotgun (WGS) entry which is preliminary data.</text>
</comment>
<keyword evidence="2" id="KW-1185">Reference proteome</keyword>
<dbReference type="Proteomes" id="UP001385951">
    <property type="component" value="Unassembled WGS sequence"/>
</dbReference>
<gene>
    <name evidence="1" type="ORF">QCA50_019585</name>
</gene>
<evidence type="ECO:0000313" key="2">
    <source>
        <dbReference type="Proteomes" id="UP001385951"/>
    </source>
</evidence>
<evidence type="ECO:0000313" key="1">
    <source>
        <dbReference type="EMBL" id="KAK7677472.1"/>
    </source>
</evidence>
<name>A0AAW0FJS8_9APHY</name>
<reference evidence="1 2" key="1">
    <citation type="submission" date="2022-09" db="EMBL/GenBank/DDBJ databases">
        <authorList>
            <person name="Palmer J.M."/>
        </authorList>
    </citation>
    <scope>NUCLEOTIDE SEQUENCE [LARGE SCALE GENOMIC DNA]</scope>
    <source>
        <strain evidence="1 2">DSM 7382</strain>
    </source>
</reference>
<proteinExistence type="predicted"/>
<dbReference type="EMBL" id="JASBNA010000088">
    <property type="protein sequence ID" value="KAK7677472.1"/>
    <property type="molecule type" value="Genomic_DNA"/>
</dbReference>
<accession>A0AAW0FJS8</accession>